<organism evidence="1 2">
    <name type="scientific">Rhizocola hellebori</name>
    <dbReference type="NCBI Taxonomy" id="1392758"/>
    <lineage>
        <taxon>Bacteria</taxon>
        <taxon>Bacillati</taxon>
        <taxon>Actinomycetota</taxon>
        <taxon>Actinomycetes</taxon>
        <taxon>Micromonosporales</taxon>
        <taxon>Micromonosporaceae</taxon>
        <taxon>Rhizocola</taxon>
    </lineage>
</organism>
<dbReference type="Proteomes" id="UP000612899">
    <property type="component" value="Unassembled WGS sequence"/>
</dbReference>
<evidence type="ECO:0008006" key="3">
    <source>
        <dbReference type="Google" id="ProtNLM"/>
    </source>
</evidence>
<dbReference type="Gene3D" id="3.90.1140.10">
    <property type="entry name" value="Cyclic phosphodiesterase"/>
    <property type="match status" value="1"/>
</dbReference>
<keyword evidence="2" id="KW-1185">Reference proteome</keyword>
<dbReference type="SUPFAM" id="SSF55144">
    <property type="entry name" value="LigT-like"/>
    <property type="match status" value="1"/>
</dbReference>
<evidence type="ECO:0000313" key="1">
    <source>
        <dbReference type="EMBL" id="GIH07200.1"/>
    </source>
</evidence>
<sequence>MAMETALIVPVAAAEPAVGAFREQLDSSAPFGVPAHITVLFPFLDSAQIDQAALAALIASHDSFSFTLARTSWFGQTVLYLASEPEARSAR</sequence>
<gene>
    <name evidence="1" type="ORF">Rhe02_52670</name>
</gene>
<dbReference type="EMBL" id="BONY01000034">
    <property type="protein sequence ID" value="GIH07200.1"/>
    <property type="molecule type" value="Genomic_DNA"/>
</dbReference>
<proteinExistence type="predicted"/>
<dbReference type="InterPro" id="IPR009097">
    <property type="entry name" value="Cyclic_Pdiesterase"/>
</dbReference>
<accession>A0A8J3QB04</accession>
<name>A0A8J3QB04_9ACTN</name>
<evidence type="ECO:0000313" key="2">
    <source>
        <dbReference type="Proteomes" id="UP000612899"/>
    </source>
</evidence>
<comment type="caution">
    <text evidence="1">The sequence shown here is derived from an EMBL/GenBank/DDBJ whole genome shotgun (WGS) entry which is preliminary data.</text>
</comment>
<dbReference type="Pfam" id="PF13563">
    <property type="entry name" value="2_5_RNA_ligase2"/>
    <property type="match status" value="1"/>
</dbReference>
<protein>
    <recommendedName>
        <fullName evidence="3">2'-5' RNA ligase family protein</fullName>
    </recommendedName>
</protein>
<reference evidence="1" key="1">
    <citation type="submission" date="2021-01" db="EMBL/GenBank/DDBJ databases">
        <title>Whole genome shotgun sequence of Rhizocola hellebori NBRC 109834.</title>
        <authorList>
            <person name="Komaki H."/>
            <person name="Tamura T."/>
        </authorList>
    </citation>
    <scope>NUCLEOTIDE SEQUENCE</scope>
    <source>
        <strain evidence="1">NBRC 109834</strain>
    </source>
</reference>
<dbReference type="AlphaFoldDB" id="A0A8J3QB04"/>